<dbReference type="PANTHER" id="PTHR30221:SF1">
    <property type="entry name" value="SMALL-CONDUCTANCE MECHANOSENSITIVE CHANNEL"/>
    <property type="match status" value="1"/>
</dbReference>
<dbReference type="Gene3D" id="1.10.287.1260">
    <property type="match status" value="2"/>
</dbReference>
<accession>A0A1F6WQJ5</accession>
<proteinExistence type="predicted"/>
<reference evidence="2 3" key="1">
    <citation type="journal article" date="2016" name="Nat. Commun.">
        <title>Thousands of microbial genomes shed light on interconnected biogeochemical processes in an aquifer system.</title>
        <authorList>
            <person name="Anantharaman K."/>
            <person name="Brown C.T."/>
            <person name="Hug L.A."/>
            <person name="Sharon I."/>
            <person name="Castelle C.J."/>
            <person name="Probst A.J."/>
            <person name="Thomas B.C."/>
            <person name="Singh A."/>
            <person name="Wilkins M.J."/>
            <person name="Karaoz U."/>
            <person name="Brodie E.L."/>
            <person name="Williams K.H."/>
            <person name="Hubbard S.S."/>
            <person name="Banfield J.F."/>
        </authorList>
    </citation>
    <scope>NUCLEOTIDE SEQUENCE [LARGE SCALE GENOMIC DNA]</scope>
</reference>
<dbReference type="GO" id="GO:0008381">
    <property type="term" value="F:mechanosensitive monoatomic ion channel activity"/>
    <property type="evidence" value="ECO:0007669"/>
    <property type="project" value="InterPro"/>
</dbReference>
<feature type="transmembrane region" description="Helical" evidence="1">
    <location>
        <begin position="187"/>
        <end position="211"/>
    </location>
</feature>
<keyword evidence="1" id="KW-0812">Transmembrane</keyword>
<evidence type="ECO:0000256" key="1">
    <source>
        <dbReference type="SAM" id="Phobius"/>
    </source>
</evidence>
<dbReference type="InterPro" id="IPR045275">
    <property type="entry name" value="MscS_archaea/bacteria_type"/>
</dbReference>
<protein>
    <recommendedName>
        <fullName evidence="4">Small-conductance mechanosensitive ion channel</fullName>
    </recommendedName>
</protein>
<dbReference type="AlphaFoldDB" id="A0A1F6WQJ5"/>
<gene>
    <name evidence="2" type="ORF">A2903_01170</name>
</gene>
<name>A0A1F6WQJ5_9BACT</name>
<feature type="transmembrane region" description="Helical" evidence="1">
    <location>
        <begin position="125"/>
        <end position="146"/>
    </location>
</feature>
<dbReference type="Proteomes" id="UP000178184">
    <property type="component" value="Unassembled WGS sequence"/>
</dbReference>
<organism evidence="2 3">
    <name type="scientific">Candidatus Nomurabacteria bacterium RIFCSPLOWO2_01_FULL_33_17</name>
    <dbReference type="NCBI Taxonomy" id="1801764"/>
    <lineage>
        <taxon>Bacteria</taxon>
        <taxon>Candidatus Nomuraibacteriota</taxon>
    </lineage>
</organism>
<sequence>MDVFITWADAFRISLQSVSVGVIAFLPKLIIALVLFFVGWAFAGIISKAIQSISKKTKFEHLFEQAGVTGALAKNGVHFSIGKIIGEIVRWSLIVIFLVPTLELLGLSETTALLKAGVIEYIPKIIRAGLALIIAAVIADGMKGAVITAARSVNIKSAVALGSFTKYMIWIFAILIALTALGIASTLIYIIVVGFIGMIAVGGAIAIGIGGKDIAAGMLSRLHDEVRPRQ</sequence>
<feature type="transmembrane region" description="Helical" evidence="1">
    <location>
        <begin position="158"/>
        <end position="181"/>
    </location>
</feature>
<dbReference type="PANTHER" id="PTHR30221">
    <property type="entry name" value="SMALL-CONDUCTANCE MECHANOSENSITIVE CHANNEL"/>
    <property type="match status" value="1"/>
</dbReference>
<evidence type="ECO:0000313" key="3">
    <source>
        <dbReference type="Proteomes" id="UP000178184"/>
    </source>
</evidence>
<evidence type="ECO:0008006" key="4">
    <source>
        <dbReference type="Google" id="ProtNLM"/>
    </source>
</evidence>
<comment type="caution">
    <text evidence="2">The sequence shown here is derived from an EMBL/GenBank/DDBJ whole genome shotgun (WGS) entry which is preliminary data.</text>
</comment>
<keyword evidence="1" id="KW-1133">Transmembrane helix</keyword>
<dbReference type="EMBL" id="MFUO01000009">
    <property type="protein sequence ID" value="OGI84159.1"/>
    <property type="molecule type" value="Genomic_DNA"/>
</dbReference>
<feature type="transmembrane region" description="Helical" evidence="1">
    <location>
        <begin position="88"/>
        <end position="105"/>
    </location>
</feature>
<dbReference type="InterPro" id="IPR008910">
    <property type="entry name" value="MSC_TM_helix"/>
</dbReference>
<evidence type="ECO:0000313" key="2">
    <source>
        <dbReference type="EMBL" id="OGI84159.1"/>
    </source>
</evidence>
<keyword evidence="1" id="KW-0472">Membrane</keyword>
<feature type="transmembrane region" description="Helical" evidence="1">
    <location>
        <begin position="20"/>
        <end position="46"/>
    </location>
</feature>
<dbReference type="Pfam" id="PF05552">
    <property type="entry name" value="MS_channel_1st_1"/>
    <property type="match status" value="1"/>
</dbReference>